<dbReference type="GO" id="GO:0005886">
    <property type="term" value="C:plasma membrane"/>
    <property type="evidence" value="ECO:0007669"/>
    <property type="project" value="UniProtKB-SubCell"/>
</dbReference>
<gene>
    <name evidence="9" type="primary">gsiC_1</name>
    <name evidence="9" type="ORF">SPTER_10990</name>
</gene>
<dbReference type="RefSeq" id="WP_144349394.1">
    <property type="nucleotide sequence ID" value="NZ_CP036259.1"/>
</dbReference>
<feature type="transmembrane region" description="Helical" evidence="7">
    <location>
        <begin position="99"/>
        <end position="119"/>
    </location>
</feature>
<evidence type="ECO:0000256" key="3">
    <source>
        <dbReference type="ARBA" id="ARBA00022475"/>
    </source>
</evidence>
<dbReference type="KEGG" id="sted:SPTER_10990"/>
<organism evidence="9 10">
    <name type="scientific">Sporomusa termitida</name>
    <dbReference type="NCBI Taxonomy" id="2377"/>
    <lineage>
        <taxon>Bacteria</taxon>
        <taxon>Bacillati</taxon>
        <taxon>Bacillota</taxon>
        <taxon>Negativicutes</taxon>
        <taxon>Selenomonadales</taxon>
        <taxon>Sporomusaceae</taxon>
        <taxon>Sporomusa</taxon>
    </lineage>
</organism>
<evidence type="ECO:0000256" key="6">
    <source>
        <dbReference type="ARBA" id="ARBA00023136"/>
    </source>
</evidence>
<dbReference type="AlphaFoldDB" id="A0A517DR05"/>
<proteinExistence type="inferred from homology"/>
<dbReference type="CDD" id="cd06261">
    <property type="entry name" value="TM_PBP2"/>
    <property type="match status" value="1"/>
</dbReference>
<dbReference type="Pfam" id="PF00528">
    <property type="entry name" value="BPD_transp_1"/>
    <property type="match status" value="1"/>
</dbReference>
<reference evidence="9 10" key="1">
    <citation type="submission" date="2019-02" db="EMBL/GenBank/DDBJ databases">
        <title>Closed genome of Sporomusa termitida DSM 4440.</title>
        <authorList>
            <person name="Poehlein A."/>
            <person name="Daniel R."/>
        </authorList>
    </citation>
    <scope>NUCLEOTIDE SEQUENCE [LARGE SCALE GENOMIC DNA]</scope>
    <source>
        <strain evidence="9 10">DSM 4440</strain>
    </source>
</reference>
<feature type="transmembrane region" description="Helical" evidence="7">
    <location>
        <begin position="281"/>
        <end position="307"/>
    </location>
</feature>
<feature type="transmembrane region" description="Helical" evidence="7">
    <location>
        <begin position="9"/>
        <end position="29"/>
    </location>
</feature>
<dbReference type="Gene3D" id="1.10.3720.10">
    <property type="entry name" value="MetI-like"/>
    <property type="match status" value="1"/>
</dbReference>
<dbReference type="InterPro" id="IPR000515">
    <property type="entry name" value="MetI-like"/>
</dbReference>
<keyword evidence="4 7" id="KW-0812">Transmembrane</keyword>
<feature type="transmembrane region" description="Helical" evidence="7">
    <location>
        <begin position="236"/>
        <end position="261"/>
    </location>
</feature>
<keyword evidence="3" id="KW-1003">Cell membrane</keyword>
<keyword evidence="6 7" id="KW-0472">Membrane</keyword>
<feature type="transmembrane region" description="Helical" evidence="7">
    <location>
        <begin position="131"/>
        <end position="157"/>
    </location>
</feature>
<evidence type="ECO:0000259" key="8">
    <source>
        <dbReference type="PROSITE" id="PS50928"/>
    </source>
</evidence>
<evidence type="ECO:0000256" key="5">
    <source>
        <dbReference type="ARBA" id="ARBA00022989"/>
    </source>
</evidence>
<keyword evidence="5 7" id="KW-1133">Transmembrane helix</keyword>
<dbReference type="GO" id="GO:0071916">
    <property type="term" value="F:dipeptide transmembrane transporter activity"/>
    <property type="evidence" value="ECO:0007669"/>
    <property type="project" value="TreeGrafter"/>
</dbReference>
<dbReference type="Proteomes" id="UP000320776">
    <property type="component" value="Chromosome"/>
</dbReference>
<feature type="transmembrane region" description="Helical" evidence="7">
    <location>
        <begin position="177"/>
        <end position="197"/>
    </location>
</feature>
<dbReference type="InterPro" id="IPR035906">
    <property type="entry name" value="MetI-like_sf"/>
</dbReference>
<sequence length="318" mass="35047">MPRYICKRILSLIPVLAVVALIDFIIIHLTPGDPAVIMLGSDASEVDLAKLREQLGLTLPIYVQFSYWLLGAVQGDLGRSIFMDMPVTQAIWQHLGPTVSLALLAEIIAILFALPLGVMAATRRGSWIDQLLMVIGLLGISIPSFWLGLNFILLFAVKLNWLPAAGYQPLSSGLLNHIKYLLLPALSLGIMQAALIARMTRASMLEVLSENYIRTAQAKGLKRQVIIYKHALRNAFIPILTVIGLTFATLIGGAVVTEMVFNIPGIGKLVVNSVLRRDYVVIQGTILMIATAYVFINLLIDILYAYIDPRVRFDDQAR</sequence>
<dbReference type="PROSITE" id="PS50928">
    <property type="entry name" value="ABC_TM1"/>
    <property type="match status" value="1"/>
</dbReference>
<dbReference type="SUPFAM" id="SSF161098">
    <property type="entry name" value="MetI-like"/>
    <property type="match status" value="1"/>
</dbReference>
<evidence type="ECO:0000256" key="4">
    <source>
        <dbReference type="ARBA" id="ARBA00022692"/>
    </source>
</evidence>
<comment type="similarity">
    <text evidence="7">Belongs to the binding-protein-dependent transport system permease family.</text>
</comment>
<evidence type="ECO:0000313" key="9">
    <source>
        <dbReference type="EMBL" id="QDR79799.1"/>
    </source>
</evidence>
<dbReference type="Pfam" id="PF19300">
    <property type="entry name" value="BPD_transp_1_N"/>
    <property type="match status" value="1"/>
</dbReference>
<comment type="subcellular location">
    <subcellularLocation>
        <location evidence="1 7">Cell membrane</location>
        <topology evidence="1 7">Multi-pass membrane protein</topology>
    </subcellularLocation>
</comment>
<dbReference type="InterPro" id="IPR045621">
    <property type="entry name" value="BPD_transp_1_N"/>
</dbReference>
<evidence type="ECO:0000256" key="2">
    <source>
        <dbReference type="ARBA" id="ARBA00022448"/>
    </source>
</evidence>
<keyword evidence="2 7" id="KW-0813">Transport</keyword>
<evidence type="ECO:0000256" key="7">
    <source>
        <dbReference type="RuleBase" id="RU363032"/>
    </source>
</evidence>
<evidence type="ECO:0000313" key="10">
    <source>
        <dbReference type="Proteomes" id="UP000320776"/>
    </source>
</evidence>
<dbReference type="PANTHER" id="PTHR43163">
    <property type="entry name" value="DIPEPTIDE TRANSPORT SYSTEM PERMEASE PROTEIN DPPB-RELATED"/>
    <property type="match status" value="1"/>
</dbReference>
<protein>
    <submittedName>
        <fullName evidence="9">Glutathione transport system permease protein GsiC</fullName>
    </submittedName>
</protein>
<name>A0A517DR05_9FIRM</name>
<evidence type="ECO:0000256" key="1">
    <source>
        <dbReference type="ARBA" id="ARBA00004651"/>
    </source>
</evidence>
<dbReference type="EMBL" id="CP036259">
    <property type="protein sequence ID" value="QDR79799.1"/>
    <property type="molecule type" value="Genomic_DNA"/>
</dbReference>
<accession>A0A517DR05</accession>
<dbReference type="PANTHER" id="PTHR43163:SF6">
    <property type="entry name" value="DIPEPTIDE TRANSPORT SYSTEM PERMEASE PROTEIN DPPB-RELATED"/>
    <property type="match status" value="1"/>
</dbReference>
<feature type="domain" description="ABC transmembrane type-1" evidence="8">
    <location>
        <begin position="95"/>
        <end position="304"/>
    </location>
</feature>
<dbReference type="OrthoDB" id="9773221at2"/>
<keyword evidence="10" id="KW-1185">Reference proteome</keyword>